<evidence type="ECO:0000256" key="5">
    <source>
        <dbReference type="ARBA" id="ARBA00023284"/>
    </source>
</evidence>
<keyword evidence="2" id="KW-0813">Transport</keyword>
<dbReference type="EMBL" id="SOIZ01000184">
    <property type="protein sequence ID" value="TET62406.1"/>
    <property type="molecule type" value="Genomic_DNA"/>
</dbReference>
<evidence type="ECO:0000256" key="3">
    <source>
        <dbReference type="ARBA" id="ARBA00022982"/>
    </source>
</evidence>
<sequence>MSEKTLTDQTWDNEVLNSSLPAMVDFWAEWCAPCSMVAPLVEQIGREYEGKIKIGKLDVDENPITAGKYQVMAIPSLLFFNGGKLVDRVVGVVPKKALVEKIERVLEEKS</sequence>
<evidence type="ECO:0000259" key="10">
    <source>
        <dbReference type="PROSITE" id="PS51352"/>
    </source>
</evidence>
<comment type="caution">
    <text evidence="11">The sequence shown here is derived from an EMBL/GenBank/DDBJ whole genome shotgun (WGS) entry which is preliminary data.</text>
</comment>
<dbReference type="Gene3D" id="3.40.30.10">
    <property type="entry name" value="Glutaredoxin"/>
    <property type="match status" value="1"/>
</dbReference>
<proteinExistence type="inferred from homology"/>
<dbReference type="PROSITE" id="PS00194">
    <property type="entry name" value="THIOREDOXIN_1"/>
    <property type="match status" value="1"/>
</dbReference>
<feature type="disulfide bond" description="Redox-active" evidence="9">
    <location>
        <begin position="31"/>
        <end position="34"/>
    </location>
</feature>
<feature type="site" description="Deprotonates C-terminal active site Cys" evidence="8">
    <location>
        <position position="25"/>
    </location>
</feature>
<gene>
    <name evidence="11" type="primary">trxA</name>
    <name evidence="11" type="ORF">E3J48_04240</name>
</gene>
<dbReference type="FunFam" id="3.40.30.10:FF:000001">
    <property type="entry name" value="Thioredoxin"/>
    <property type="match status" value="1"/>
</dbReference>
<evidence type="ECO:0000256" key="2">
    <source>
        <dbReference type="ARBA" id="ARBA00022448"/>
    </source>
</evidence>
<dbReference type="GO" id="GO:0045454">
    <property type="term" value="P:cell redox homeostasis"/>
    <property type="evidence" value="ECO:0007669"/>
    <property type="project" value="TreeGrafter"/>
</dbReference>
<name>A0A523W5T8_UNCAE</name>
<evidence type="ECO:0000256" key="6">
    <source>
        <dbReference type="NCBIfam" id="TIGR01068"/>
    </source>
</evidence>
<comment type="similarity">
    <text evidence="1 7">Belongs to the thioredoxin family.</text>
</comment>
<dbReference type="InterPro" id="IPR005746">
    <property type="entry name" value="Thioredoxin"/>
</dbReference>
<evidence type="ECO:0000256" key="1">
    <source>
        <dbReference type="ARBA" id="ARBA00008987"/>
    </source>
</evidence>
<evidence type="ECO:0000256" key="9">
    <source>
        <dbReference type="PIRSR" id="PIRSR000077-4"/>
    </source>
</evidence>
<dbReference type="PROSITE" id="PS51352">
    <property type="entry name" value="THIOREDOXIN_2"/>
    <property type="match status" value="1"/>
</dbReference>
<keyword evidence="4 9" id="KW-1015">Disulfide bond</keyword>
<dbReference type="NCBIfam" id="TIGR01068">
    <property type="entry name" value="thioredoxin"/>
    <property type="match status" value="1"/>
</dbReference>
<dbReference type="InterPro" id="IPR036249">
    <property type="entry name" value="Thioredoxin-like_sf"/>
</dbReference>
<organism evidence="11 12">
    <name type="scientific">Aerophobetes bacterium</name>
    <dbReference type="NCBI Taxonomy" id="2030807"/>
    <lineage>
        <taxon>Bacteria</taxon>
        <taxon>Candidatus Aerophobota</taxon>
    </lineage>
</organism>
<dbReference type="PRINTS" id="PR00421">
    <property type="entry name" value="THIOREDOXIN"/>
</dbReference>
<dbReference type="GO" id="GO:0015035">
    <property type="term" value="F:protein-disulfide reductase activity"/>
    <property type="evidence" value="ECO:0007669"/>
    <property type="project" value="UniProtKB-UniRule"/>
</dbReference>
<feature type="active site" description="Nucleophile" evidence="8">
    <location>
        <position position="31"/>
    </location>
</feature>
<evidence type="ECO:0000313" key="11">
    <source>
        <dbReference type="EMBL" id="TET62406.1"/>
    </source>
</evidence>
<dbReference type="Pfam" id="PF00085">
    <property type="entry name" value="Thioredoxin"/>
    <property type="match status" value="1"/>
</dbReference>
<feature type="site" description="Contributes to redox potential value" evidence="8">
    <location>
        <position position="33"/>
    </location>
</feature>
<dbReference type="Proteomes" id="UP000319130">
    <property type="component" value="Unassembled WGS sequence"/>
</dbReference>
<accession>A0A523W5T8</accession>
<dbReference type="PIRSF" id="PIRSF000077">
    <property type="entry name" value="Thioredoxin"/>
    <property type="match status" value="1"/>
</dbReference>
<dbReference type="CDD" id="cd02947">
    <property type="entry name" value="TRX_family"/>
    <property type="match status" value="1"/>
</dbReference>
<dbReference type="SUPFAM" id="SSF52833">
    <property type="entry name" value="Thioredoxin-like"/>
    <property type="match status" value="1"/>
</dbReference>
<evidence type="ECO:0000256" key="8">
    <source>
        <dbReference type="PIRSR" id="PIRSR000077-1"/>
    </source>
</evidence>
<protein>
    <recommendedName>
        <fullName evidence="6 7">Thioredoxin</fullName>
    </recommendedName>
</protein>
<dbReference type="GO" id="GO:0005829">
    <property type="term" value="C:cytosol"/>
    <property type="evidence" value="ECO:0007669"/>
    <property type="project" value="TreeGrafter"/>
</dbReference>
<feature type="domain" description="Thioredoxin" evidence="10">
    <location>
        <begin position="1"/>
        <end position="110"/>
    </location>
</feature>
<feature type="active site" description="Nucleophile" evidence="8">
    <location>
        <position position="34"/>
    </location>
</feature>
<dbReference type="InterPro" id="IPR017937">
    <property type="entry name" value="Thioredoxin_CS"/>
</dbReference>
<evidence type="ECO:0000313" key="12">
    <source>
        <dbReference type="Proteomes" id="UP000319130"/>
    </source>
</evidence>
<dbReference type="InterPro" id="IPR013766">
    <property type="entry name" value="Thioredoxin_domain"/>
</dbReference>
<dbReference type="PANTHER" id="PTHR45663">
    <property type="entry name" value="GEO12009P1"/>
    <property type="match status" value="1"/>
</dbReference>
<dbReference type="PANTHER" id="PTHR45663:SF11">
    <property type="entry name" value="GEO12009P1"/>
    <property type="match status" value="1"/>
</dbReference>
<evidence type="ECO:0000256" key="4">
    <source>
        <dbReference type="ARBA" id="ARBA00023157"/>
    </source>
</evidence>
<feature type="site" description="Contributes to redox potential value" evidence="8">
    <location>
        <position position="32"/>
    </location>
</feature>
<reference evidence="11 12" key="1">
    <citation type="submission" date="2019-03" db="EMBL/GenBank/DDBJ databases">
        <title>Metabolic potential of uncultured bacteria and archaea associated with petroleum seepage in deep-sea sediments.</title>
        <authorList>
            <person name="Dong X."/>
            <person name="Hubert C."/>
        </authorList>
    </citation>
    <scope>NUCLEOTIDE SEQUENCE [LARGE SCALE GENOMIC DNA]</scope>
    <source>
        <strain evidence="11">E29_bin52</strain>
    </source>
</reference>
<keyword evidence="5 9" id="KW-0676">Redox-active center</keyword>
<evidence type="ECO:0000256" key="7">
    <source>
        <dbReference type="PIRNR" id="PIRNR000077"/>
    </source>
</evidence>
<keyword evidence="3" id="KW-0249">Electron transport</keyword>
<dbReference type="AlphaFoldDB" id="A0A523W5T8"/>